<dbReference type="HOGENOM" id="CLU_3170856_0_0_10"/>
<dbReference type="RefSeq" id="WP_158448999.1">
    <property type="nucleotide sequence ID" value="NZ_AP014548.1"/>
</dbReference>
<sequence>MKYLIKWLLESWLMEYDNPRMTVKHPSLIFPQGKTIHGAAFSLDGKF</sequence>
<evidence type="ECO:0000313" key="1">
    <source>
        <dbReference type="EMBL" id="BAO56183.1"/>
    </source>
</evidence>
<gene>
    <name evidence="1" type="ORF">NMS_2174</name>
</gene>
<keyword evidence="2" id="KW-1185">Reference proteome</keyword>
<accession>W8VWC4</accession>
<protein>
    <submittedName>
        <fullName evidence="1">Uncharacterized protein</fullName>
    </submittedName>
</protein>
<reference evidence="1 2" key="1">
    <citation type="journal article" date="2014" name="Proc. Natl. Acad. Sci. U.S.A.">
        <title>Functional characterization of flavobacteria rhodopsins reveals a unique class of light-driven chloride pump in bacteria.</title>
        <authorList>
            <person name="Yoshizawa S."/>
            <person name="Kumagai Y."/>
            <person name="Kim H."/>
            <person name="Ogura Y."/>
            <person name="Hayashi T."/>
            <person name="Iwasaki W."/>
            <person name="DeLong E.F."/>
            <person name="Kogure K."/>
        </authorList>
    </citation>
    <scope>NUCLEOTIDE SEQUENCE [LARGE SCALE GENOMIC DNA]</scope>
    <source>
        <strain evidence="1 2">S1-08</strain>
    </source>
</reference>
<dbReference type="AlphaFoldDB" id="W8VWC4"/>
<organism evidence="1 2">
    <name type="scientific">Nonlabens marinus S1-08</name>
    <dbReference type="NCBI Taxonomy" id="1454201"/>
    <lineage>
        <taxon>Bacteria</taxon>
        <taxon>Pseudomonadati</taxon>
        <taxon>Bacteroidota</taxon>
        <taxon>Flavobacteriia</taxon>
        <taxon>Flavobacteriales</taxon>
        <taxon>Flavobacteriaceae</taxon>
        <taxon>Nonlabens</taxon>
    </lineage>
</organism>
<dbReference type="STRING" id="1454201.NMS_2174"/>
<dbReference type="EMBL" id="AP014548">
    <property type="protein sequence ID" value="BAO56183.1"/>
    <property type="molecule type" value="Genomic_DNA"/>
</dbReference>
<dbReference type="KEGG" id="nmf:NMS_2174"/>
<evidence type="ECO:0000313" key="2">
    <source>
        <dbReference type="Proteomes" id="UP000031760"/>
    </source>
</evidence>
<dbReference type="Proteomes" id="UP000031760">
    <property type="component" value="Chromosome"/>
</dbReference>
<name>W8VWC4_9FLAO</name>
<proteinExistence type="predicted"/>